<organism evidence="1 3">
    <name type="scientific">Trichuris suis</name>
    <name type="common">pig whipworm</name>
    <dbReference type="NCBI Taxonomy" id="68888"/>
    <lineage>
        <taxon>Eukaryota</taxon>
        <taxon>Metazoa</taxon>
        <taxon>Ecdysozoa</taxon>
        <taxon>Nematoda</taxon>
        <taxon>Enoplea</taxon>
        <taxon>Dorylaimia</taxon>
        <taxon>Trichinellida</taxon>
        <taxon>Trichuridae</taxon>
        <taxon>Trichuris</taxon>
    </lineage>
</organism>
<accession>A0A085LZ21</accession>
<keyword evidence="3" id="KW-1185">Reference proteome</keyword>
<name>A0A085LZ21_9BILA</name>
<evidence type="ECO:0000313" key="2">
    <source>
        <dbReference type="EMBL" id="KFD59415.1"/>
    </source>
</evidence>
<proteinExistence type="predicted"/>
<dbReference type="Proteomes" id="UP000030764">
    <property type="component" value="Unassembled WGS sequence"/>
</dbReference>
<evidence type="ECO:0000313" key="1">
    <source>
        <dbReference type="EMBL" id="KFD50217.1"/>
    </source>
</evidence>
<dbReference type="EMBL" id="KL363256">
    <property type="protein sequence ID" value="KFD50217.1"/>
    <property type="molecule type" value="Genomic_DNA"/>
</dbReference>
<dbReference type="PANTHER" id="PTHR47027:SF8">
    <property type="entry name" value="RIBONUCLEASE H"/>
    <property type="match status" value="1"/>
</dbReference>
<dbReference type="Proteomes" id="UP000030758">
    <property type="component" value="Unassembled WGS sequence"/>
</dbReference>
<evidence type="ECO:0008006" key="4">
    <source>
        <dbReference type="Google" id="ProtNLM"/>
    </source>
</evidence>
<sequence>MVFPVVIYGCESWTIRKVDRRRIDAFELWCWRSILRVRWTSRRTNKFLLEEIEPGYSLESAMLKSKLRYFGRLMRRHDSLENSLMLGKLAGKRRRGRQKLRWIDGITQATNPSLTRLREITEGRTAWKTMVHEITKSRSRLND</sequence>
<dbReference type="PANTHER" id="PTHR47027">
    <property type="entry name" value="REVERSE TRANSCRIPTASE DOMAIN-CONTAINING PROTEIN"/>
    <property type="match status" value="1"/>
</dbReference>
<protein>
    <recommendedName>
        <fullName evidence="4">Reverse transcriptase domain-containing protein</fullName>
    </recommendedName>
</protein>
<evidence type="ECO:0000313" key="3">
    <source>
        <dbReference type="Proteomes" id="UP000030764"/>
    </source>
</evidence>
<dbReference type="AlphaFoldDB" id="A0A085LZ21"/>
<dbReference type="EMBL" id="KL367985">
    <property type="protein sequence ID" value="KFD59415.1"/>
    <property type="molecule type" value="Genomic_DNA"/>
</dbReference>
<gene>
    <name evidence="1" type="ORF">M513_08845</name>
    <name evidence="2" type="ORF">M514_08845</name>
</gene>
<reference evidence="1 3" key="1">
    <citation type="journal article" date="2014" name="Nat. Genet.">
        <title>Genome and transcriptome of the porcine whipworm Trichuris suis.</title>
        <authorList>
            <person name="Jex A.R."/>
            <person name="Nejsum P."/>
            <person name="Schwarz E.M."/>
            <person name="Hu L."/>
            <person name="Young N.D."/>
            <person name="Hall R.S."/>
            <person name="Korhonen P.K."/>
            <person name="Liao S."/>
            <person name="Thamsborg S."/>
            <person name="Xia J."/>
            <person name="Xu P."/>
            <person name="Wang S."/>
            <person name="Scheerlinck J.P."/>
            <person name="Hofmann A."/>
            <person name="Sternberg P.W."/>
            <person name="Wang J."/>
            <person name="Gasser R.B."/>
        </authorList>
    </citation>
    <scope>NUCLEOTIDE SEQUENCE [LARGE SCALE GENOMIC DNA]</scope>
    <source>
        <strain evidence="2">DCEP-RM93F</strain>
        <strain evidence="1">DCEP-RM93M</strain>
    </source>
</reference>